<reference evidence="2" key="1">
    <citation type="journal article" date="2020" name="Nature">
        <title>Giant virus diversity and host interactions through global metagenomics.</title>
        <authorList>
            <person name="Schulz F."/>
            <person name="Roux S."/>
            <person name="Paez-Espino D."/>
            <person name="Jungbluth S."/>
            <person name="Walsh D.A."/>
            <person name="Denef V.J."/>
            <person name="McMahon K.D."/>
            <person name="Konstantinidis K.T."/>
            <person name="Eloe-Fadrosh E.A."/>
            <person name="Kyrpides N.C."/>
            <person name="Woyke T."/>
        </authorList>
    </citation>
    <scope>NUCLEOTIDE SEQUENCE</scope>
    <source>
        <strain evidence="2">GVMAG-M-3300027833-11</strain>
    </source>
</reference>
<sequence length="1831" mass="207219">MSKVYKICYTVRNEIRRIHVFIGGRIPQDKSIDINELYKLEPSSDVFTDIFSPDEQSYLASNPDIVIQFTSMDIHPDDTIETIKKKYVAASSQDPPTYSGIYMYGVTEIALNASLVYQQLTQDGQLELTKERLIQFLLNIEDISISDLPDKDIYEYDDVISLNLSSREKWSVAEPLGQKFLAVEKTYPYTVNPFNAIEYDPFLIQHSSDLLTTTNQHLLMQSPNFKNNTIFAAHAVDVLEYAKDSGLSQEVTISIYFPYLKNAEISNLAEYETKRETLVNETYSLVRDEAWNANISNVDLFYDVAGKVPRDGLILEQGITKMRVVLTPSYSFNLPLDVVFKLVSADKNTPLIKYNPARRQEKIYRLYADQVSTNGTKIPYLSKGNIFKLMKVLARNKEVSVYIQPDDQSISPVIVGFFDDGRVEILIDSPSPLNNEAVSGLIADVCTPVIDKVSEYLIQSGYSMPKFEGLNADNVSISDTQLVIKVSQTKKLKLGEMTGCLSSVFNVITEDTTKGAELRFKRVANYNEMDSQEAYIVEALNAGARDLDVIKGLQDNFRIKKESDARKKLVDFVSRQQVVQQAFKNKRVRIKNNPGFLTIMVRERFEANLIISISGIDNVGYLTTIPVYINGLMGITQRPAETGISEEYISQLCKGKIIQDEQKKEDLVAQAEEPAQVQAIVFNNPVDDPDVELQQGLLGLLIGDSDSDSDDSDSDQDDQGGGADTPDDIVRDITGMSLSNPNPISNRLMTRQPSLFLTNVPAGYKSYSRSCQSNLKRQPVILSEAEKEKADNEHPGSYENAISYQSEPGGERYYYICPRYWSLKDNVPLTQEDVDSGKYGSIIPPDASSVPPGGGVYQLDSSYYRNDKGEYVGTHPGFMKADKHPEGKCVPCCYKSWVPGKQEKMRQKCEVGNKVRADDPEDKEDAVEKNPTKKKKLKVKDTDKFDEYVKGPEKFPLEPGRIGYLPVVIQRFLNTDNKVCQISSKNTNIKKNTPCLIRLGVEKDIKQSFICAIAAIYADLLPKKAVPSISQMKIALLDAFDIDRFMTLQNGDLTDTFDNGADVDISQFSNTEIYKSMDIKDPSQLAVLKKIGRSYMNYRDFISSNDVDIDYRYLWDLVCDDNSMLFPKGLNLVIIESPEDDITGNVNIICPSNHYSKTLFDVNKMTAILIKKDGLYEPVISYEDTGSNYVISRRFSLKYKDLLPSLRITLETIKSSTNDKCIPLPSKPKVYKFATNIPLERVLYLAKLKKYTIHNQMMNYSGKIIALLIEKKGVQCIVPCFPSAPIIGEASYKWIDEYSAVSYQVTKDFLDRFSKDTKGEVPVASSVKVTEDGLITGILTQSNQFVPIEPPIQDTFGDDLVVLDDSNYFDVNKESLTSGAVDEERIEYMKKIKLETGFFNTFRNMIRMLLGQYEHKKIRESIEGTLENLNLTYYAKLRQVNASLKSLLERYVRFTDLDSDILGKIQTVTNCHILETDKCSEKPYCLTTDEQCLMLIPKENLISGINNEVMYYGRLSDEIVRYSRIRSFIFEPRAFLAFSDLKYNLKDNEIILLQSLLTQDYFDELVPRTENRFVRYNTYDTAQPLSSQVYNDVVNVDKIANEPAQVKCGKPKLANVAGKWAKSFPDGSKELVFSDNPATCTFEIIQTILQVMKKPTLTQNQLREILGEEYSELVDTYMGEVLGLFRIEGKSLLAKQIELGQISIADAVMTQSYYLTTLDLWILARKFDIPLILYSATKFRENANAVIVTNATDDDNFFFVKVPGVKVGMPAKYRLLINGTNPLININDVSKSVTSEIENQRAEEDILLEFISKYKAPRKKKLKLVRKINKK</sequence>
<feature type="region of interest" description="Disordered" evidence="1">
    <location>
        <begin position="702"/>
        <end position="747"/>
    </location>
</feature>
<evidence type="ECO:0000256" key="1">
    <source>
        <dbReference type="SAM" id="MobiDB-lite"/>
    </source>
</evidence>
<evidence type="ECO:0000313" key="2">
    <source>
        <dbReference type="EMBL" id="QHU30053.1"/>
    </source>
</evidence>
<name>A0A6C0LHN2_9ZZZZ</name>
<protein>
    <submittedName>
        <fullName evidence="2">Uncharacterized protein</fullName>
    </submittedName>
</protein>
<feature type="compositionally biased region" description="Acidic residues" evidence="1">
    <location>
        <begin position="705"/>
        <end position="718"/>
    </location>
</feature>
<proteinExistence type="predicted"/>
<organism evidence="2">
    <name type="scientific">viral metagenome</name>
    <dbReference type="NCBI Taxonomy" id="1070528"/>
    <lineage>
        <taxon>unclassified sequences</taxon>
        <taxon>metagenomes</taxon>
        <taxon>organismal metagenomes</taxon>
    </lineage>
</organism>
<feature type="region of interest" description="Disordered" evidence="1">
    <location>
        <begin position="912"/>
        <end position="935"/>
    </location>
</feature>
<feature type="compositionally biased region" description="Polar residues" evidence="1">
    <location>
        <begin position="736"/>
        <end position="747"/>
    </location>
</feature>
<accession>A0A6C0LHN2</accession>
<dbReference type="EMBL" id="MN740503">
    <property type="protein sequence ID" value="QHU30053.1"/>
    <property type="molecule type" value="Genomic_DNA"/>
</dbReference>